<feature type="domain" description="Glycosyltransferase 2-like" evidence="10">
    <location>
        <begin position="49"/>
        <end position="220"/>
    </location>
</feature>
<evidence type="ECO:0000256" key="2">
    <source>
        <dbReference type="ARBA" id="ARBA00006739"/>
    </source>
</evidence>
<dbReference type="InterPro" id="IPR007267">
    <property type="entry name" value="GtrA_DPMS_TM"/>
</dbReference>
<evidence type="ECO:0000256" key="7">
    <source>
        <dbReference type="ARBA" id="ARBA00023136"/>
    </source>
</evidence>
<evidence type="ECO:0000313" key="12">
    <source>
        <dbReference type="EMBL" id="UWP78966.1"/>
    </source>
</evidence>
<dbReference type="Gene3D" id="3.90.550.10">
    <property type="entry name" value="Spore Coat Polysaccharide Biosynthesis Protein SpsA, Chain A"/>
    <property type="match status" value="1"/>
</dbReference>
<feature type="transmembrane region" description="Helical" evidence="9">
    <location>
        <begin position="546"/>
        <end position="564"/>
    </location>
</feature>
<protein>
    <submittedName>
        <fullName evidence="12">Glycosyltransferase family 2 protein</fullName>
    </submittedName>
</protein>
<feature type="domain" description="GtrA/DPMS transmembrane" evidence="11">
    <location>
        <begin position="293"/>
        <end position="406"/>
    </location>
</feature>
<dbReference type="Pfam" id="PF00535">
    <property type="entry name" value="Glycos_transf_2"/>
    <property type="match status" value="1"/>
</dbReference>
<keyword evidence="6 9" id="KW-1133">Transmembrane helix</keyword>
<dbReference type="SUPFAM" id="SSF53448">
    <property type="entry name" value="Nucleotide-diphospho-sugar transferases"/>
    <property type="match status" value="1"/>
</dbReference>
<feature type="transmembrane region" description="Helical" evidence="9">
    <location>
        <begin position="382"/>
        <end position="401"/>
    </location>
</feature>
<comment type="similarity">
    <text evidence="2">Belongs to the glycosyltransferase 2 family.</text>
</comment>
<dbReference type="CDD" id="cd06442">
    <property type="entry name" value="DPM1_like"/>
    <property type="match status" value="1"/>
</dbReference>
<feature type="transmembrane region" description="Helical" evidence="9">
    <location>
        <begin position="666"/>
        <end position="691"/>
    </location>
</feature>
<organism evidence="12 13">
    <name type="scientific">Dactylosporangium fulvum</name>
    <dbReference type="NCBI Taxonomy" id="53359"/>
    <lineage>
        <taxon>Bacteria</taxon>
        <taxon>Bacillati</taxon>
        <taxon>Actinomycetota</taxon>
        <taxon>Actinomycetes</taxon>
        <taxon>Micromonosporales</taxon>
        <taxon>Micromonosporaceae</taxon>
        <taxon>Dactylosporangium</taxon>
    </lineage>
</organism>
<dbReference type="RefSeq" id="WP_259856427.1">
    <property type="nucleotide sequence ID" value="NZ_BAAAST010000062.1"/>
</dbReference>
<reference evidence="12" key="2">
    <citation type="submission" date="2022-09" db="EMBL/GenBank/DDBJ databases">
        <title>Biosynthetic gene clusters of Dactylosporangioum fulvum.</title>
        <authorList>
            <person name="Caradec T."/>
        </authorList>
    </citation>
    <scope>NUCLEOTIDE SEQUENCE</scope>
    <source>
        <strain evidence="12">NRRL B-16292</strain>
    </source>
</reference>
<feature type="transmembrane region" description="Helical" evidence="9">
    <location>
        <begin position="461"/>
        <end position="481"/>
    </location>
</feature>
<reference evidence="12" key="1">
    <citation type="submission" date="2021-04" db="EMBL/GenBank/DDBJ databases">
        <authorList>
            <person name="Hartkoorn R.C."/>
            <person name="Beaudoing E."/>
            <person name="Hot D."/>
        </authorList>
    </citation>
    <scope>NUCLEOTIDE SEQUENCE</scope>
    <source>
        <strain evidence="12">NRRL B-16292</strain>
    </source>
</reference>
<dbReference type="PANTHER" id="PTHR43398:SF1">
    <property type="entry name" value="DOLICHOL-PHOSPHATE MANNOSYLTRANSFERASE SUBUNIT 1"/>
    <property type="match status" value="1"/>
</dbReference>
<keyword evidence="13" id="KW-1185">Reference proteome</keyword>
<dbReference type="InterPro" id="IPR001173">
    <property type="entry name" value="Glyco_trans_2-like"/>
</dbReference>
<feature type="transmembrane region" description="Helical" evidence="9">
    <location>
        <begin position="357"/>
        <end position="376"/>
    </location>
</feature>
<feature type="transmembrane region" description="Helical" evidence="9">
    <location>
        <begin position="317"/>
        <end position="336"/>
    </location>
</feature>
<keyword evidence="5 9" id="KW-0812">Transmembrane</keyword>
<dbReference type="Pfam" id="PF04138">
    <property type="entry name" value="GtrA_DPMS_TM"/>
    <property type="match status" value="1"/>
</dbReference>
<evidence type="ECO:0000256" key="3">
    <source>
        <dbReference type="ARBA" id="ARBA00022676"/>
    </source>
</evidence>
<feature type="transmembrane region" description="Helical" evidence="9">
    <location>
        <begin position="429"/>
        <end position="449"/>
    </location>
</feature>
<feature type="transmembrane region" description="Helical" evidence="9">
    <location>
        <begin position="518"/>
        <end position="539"/>
    </location>
</feature>
<feature type="region of interest" description="Disordered" evidence="8">
    <location>
        <begin position="15"/>
        <end position="35"/>
    </location>
</feature>
<feature type="transmembrane region" description="Helical" evidence="9">
    <location>
        <begin position="712"/>
        <end position="737"/>
    </location>
</feature>
<evidence type="ECO:0000259" key="10">
    <source>
        <dbReference type="Pfam" id="PF00535"/>
    </source>
</evidence>
<feature type="transmembrane region" description="Helical" evidence="9">
    <location>
        <begin position="291"/>
        <end position="311"/>
    </location>
</feature>
<comment type="subcellular location">
    <subcellularLocation>
        <location evidence="1">Membrane</location>
        <topology evidence="1">Multi-pass membrane protein</topology>
    </subcellularLocation>
</comment>
<feature type="transmembrane region" description="Helical" evidence="9">
    <location>
        <begin position="611"/>
        <end position="631"/>
    </location>
</feature>
<evidence type="ECO:0000313" key="13">
    <source>
        <dbReference type="Proteomes" id="UP001059617"/>
    </source>
</evidence>
<name>A0ABY5VPJ2_9ACTN</name>
<dbReference type="Proteomes" id="UP001059617">
    <property type="component" value="Chromosome"/>
</dbReference>
<keyword evidence="3" id="KW-0328">Glycosyltransferase</keyword>
<evidence type="ECO:0000256" key="6">
    <source>
        <dbReference type="ARBA" id="ARBA00022989"/>
    </source>
</evidence>
<evidence type="ECO:0000256" key="8">
    <source>
        <dbReference type="SAM" id="MobiDB-lite"/>
    </source>
</evidence>
<proteinExistence type="inferred from homology"/>
<dbReference type="EMBL" id="CP073720">
    <property type="protein sequence ID" value="UWP78966.1"/>
    <property type="molecule type" value="Genomic_DNA"/>
</dbReference>
<keyword evidence="7 9" id="KW-0472">Membrane</keyword>
<evidence type="ECO:0000256" key="1">
    <source>
        <dbReference type="ARBA" id="ARBA00004141"/>
    </source>
</evidence>
<dbReference type="InterPro" id="IPR039528">
    <property type="entry name" value="DPM1-like"/>
</dbReference>
<dbReference type="InterPro" id="IPR029044">
    <property type="entry name" value="Nucleotide-diphossugar_trans"/>
</dbReference>
<evidence type="ECO:0000259" key="11">
    <source>
        <dbReference type="Pfam" id="PF04138"/>
    </source>
</evidence>
<gene>
    <name evidence="12" type="ORF">Dfulv_27775</name>
</gene>
<evidence type="ECO:0000256" key="9">
    <source>
        <dbReference type="SAM" id="Phobius"/>
    </source>
</evidence>
<evidence type="ECO:0000256" key="5">
    <source>
        <dbReference type="ARBA" id="ARBA00022692"/>
    </source>
</evidence>
<feature type="transmembrane region" description="Helical" evidence="9">
    <location>
        <begin position="638"/>
        <end position="660"/>
    </location>
</feature>
<sequence length="747" mass="77968">MPWFGVGPVSGSPHVELPADASLPVSAPDGEPETAAGSVEVLERAPQFTIVIPTRNESDNVVPVLSRLDAVLTDVPAEILFVDDSDDGTAETIRAAAVDAPDRIRLLHRPPGRRSGGLGGAVAAGITAARAPWVIVMDGDLQHPPEALPAVVEAVNTGGADVVVATRYGESGNAGGLGGPVRRLVSRMSGRLARLTFPRRLWPVTDPMSGFFAVRREAVDTELRPNGFKILLEIVVRSRIRRIAEVPYTFQPRQAGASKASVREGFRFARHLVRLRAQTAVRPSSKTGRMVGFAVAGASGVVVNSALLWMLTHWLAVSYLAAAVVSTQAAIVWNFAVIDRLVMPSVEHRARRRFGRFWLLSNALLPLHLAVLAGLVQGLRLHYLAANVAAIVTVFVVRYAAVSRWIYGGRTSVMASAVARMTVAARRSVRVRVVLACLFTVAAFPGAAAQMSADLRSGAPAVPLMIPLAAALALLVGRLRPAAAEPEVHDRQVDGLIAAGLLGTAGALTVFAPDGVATSGWLLLAAVAFLGGATVLLLGTRAAARLRWALVLPLVAVVASAPALRHVGVSAVMNGAAFVSAPFTDRVGPGGLAVRYAGQHLVLTESAVPAAALPGALLSVLLAGLSCFGATRRLLAKVLIASAAVVATAVLGLVCVLLAGRWFGPGAFRVATVTVALDLVLAAAIAAFAWRWSRAVAAPRTGERHYVPRARLAVAALTLVAAGLGGSALVPVTAPVFTTIFDHLVLR</sequence>
<dbReference type="PANTHER" id="PTHR43398">
    <property type="entry name" value="DOLICHOL-PHOSPHATE MANNOSYLTRANSFERASE SUBUNIT 1"/>
    <property type="match status" value="1"/>
</dbReference>
<evidence type="ECO:0000256" key="4">
    <source>
        <dbReference type="ARBA" id="ARBA00022679"/>
    </source>
</evidence>
<keyword evidence="4" id="KW-0808">Transferase</keyword>
<feature type="transmembrane region" description="Helical" evidence="9">
    <location>
        <begin position="493"/>
        <end position="512"/>
    </location>
</feature>
<accession>A0ABY5VPJ2</accession>